<dbReference type="InterPro" id="IPR011704">
    <property type="entry name" value="ATPase_dyneun-rel_AAA"/>
</dbReference>
<reference evidence="2 3" key="1">
    <citation type="submission" date="2017-05" db="EMBL/GenBank/DDBJ databases">
        <title>Vagococcus spp. assemblies.</title>
        <authorList>
            <person name="Gulvik C.A."/>
        </authorList>
    </citation>
    <scope>NUCLEOTIDE SEQUENCE [LARGE SCALE GENOMIC DNA]</scope>
    <source>
        <strain evidence="2 3">SS1994</strain>
    </source>
</reference>
<dbReference type="Gene3D" id="3.40.50.300">
    <property type="entry name" value="P-loop containing nucleotide triphosphate hydrolases"/>
    <property type="match status" value="2"/>
</dbReference>
<dbReference type="PANTHER" id="PTHR37291">
    <property type="entry name" value="5-METHYLCYTOSINE-SPECIFIC RESTRICTION ENZYME B"/>
    <property type="match status" value="1"/>
</dbReference>
<dbReference type="EMBL" id="NGJT01000035">
    <property type="protein sequence ID" value="RST90595.1"/>
    <property type="molecule type" value="Genomic_DNA"/>
</dbReference>
<dbReference type="InterPro" id="IPR027417">
    <property type="entry name" value="P-loop_NTPase"/>
</dbReference>
<evidence type="ECO:0000313" key="3">
    <source>
        <dbReference type="Proteomes" id="UP000288490"/>
    </source>
</evidence>
<accession>A0A429ZAC2</accession>
<dbReference type="SUPFAM" id="SSF52540">
    <property type="entry name" value="P-loop containing nucleoside triphosphate hydrolases"/>
    <property type="match status" value="2"/>
</dbReference>
<dbReference type="AlphaFoldDB" id="A0A429ZAC2"/>
<evidence type="ECO:0000259" key="1">
    <source>
        <dbReference type="SMART" id="SM00382"/>
    </source>
</evidence>
<proteinExistence type="predicted"/>
<organism evidence="2 3">
    <name type="scientific">Vagococcus bubulae</name>
    <dbReference type="NCBI Taxonomy" id="1977868"/>
    <lineage>
        <taxon>Bacteria</taxon>
        <taxon>Bacillati</taxon>
        <taxon>Bacillota</taxon>
        <taxon>Bacilli</taxon>
        <taxon>Lactobacillales</taxon>
        <taxon>Enterococcaceae</taxon>
        <taxon>Vagococcus</taxon>
    </lineage>
</organism>
<dbReference type="GO" id="GO:0016887">
    <property type="term" value="F:ATP hydrolysis activity"/>
    <property type="evidence" value="ECO:0007669"/>
    <property type="project" value="InterPro"/>
</dbReference>
<dbReference type="SMART" id="SM00382">
    <property type="entry name" value="AAA"/>
    <property type="match status" value="1"/>
</dbReference>
<dbReference type="PANTHER" id="PTHR37291:SF1">
    <property type="entry name" value="TYPE IV METHYL-DIRECTED RESTRICTION ENZYME ECOKMCRB SUBUNIT"/>
    <property type="match status" value="1"/>
</dbReference>
<dbReference type="Proteomes" id="UP000288490">
    <property type="component" value="Unassembled WGS sequence"/>
</dbReference>
<keyword evidence="3" id="KW-1185">Reference proteome</keyword>
<dbReference type="InterPro" id="IPR003593">
    <property type="entry name" value="AAA+_ATPase"/>
</dbReference>
<sequence length="575" mass="65978">MDMFLGIRGGTAGKFGIYWSEQHNSYCDKNNKVIKNEEVDEKFVNLKKDLVDIITKGINSEFDDVVFDRFNTTNSFFNRSAMTIKLLCAYSKGTLFSGINTNKDQKELWSKLVPLEKRGGVYKQNYEITTKISKRHEELSDGCLSIILWLYRNAVLSDEKSDSSLNKESDEGVMIVPNYKLNYSNMLKTSKNIILRGAPGTGKTYLANQIAAEIVSNGGTTNVAELTTEEKEQVGFVQFHPSYDYTDFVEGLRPSTTAEGTVNFELKPGSFMAFVNKAKEIETDHGQDNFEEAWELFFEDVSEASINNEGFNGIKTLTGKPIKNLLVYNRNDMQGVYPAGKEMYWNHDQIYNVYRGLPGVKKGGLDNYRKAIVEYLKTHYGLKDYQAPTTSEKNNKNYVFIIDEINRGEISKIFGELFFSIDPEYRDHKEGIFTQYANLHDNPEEKFYIPSNVYIIGTMNDIDRSVDTFDFAMRRRFTFLEITAKESAENMGLSSSVKEQMARLNRSIVEKGGLTSDYQIGASYFKALEVPEEDDKNAPLWEHKLYPLLKDYFRGEYKSEDILEKIKKDYFNKED</sequence>
<dbReference type="GO" id="GO:0005524">
    <property type="term" value="F:ATP binding"/>
    <property type="evidence" value="ECO:0007669"/>
    <property type="project" value="InterPro"/>
</dbReference>
<gene>
    <name evidence="2" type="ORF">CBF36_11525</name>
</gene>
<dbReference type="InterPro" id="IPR052934">
    <property type="entry name" value="Methyl-DNA_Rec/Restrict_Enz"/>
</dbReference>
<name>A0A429ZAC2_9ENTE</name>
<evidence type="ECO:0000313" key="2">
    <source>
        <dbReference type="EMBL" id="RST90595.1"/>
    </source>
</evidence>
<protein>
    <recommendedName>
        <fullName evidence="1">AAA+ ATPase domain-containing protein</fullName>
    </recommendedName>
</protein>
<feature type="domain" description="AAA+ ATPase" evidence="1">
    <location>
        <begin position="189"/>
        <end position="487"/>
    </location>
</feature>
<dbReference type="Pfam" id="PF07728">
    <property type="entry name" value="AAA_5"/>
    <property type="match status" value="1"/>
</dbReference>
<dbReference type="OrthoDB" id="9781481at2"/>
<comment type="caution">
    <text evidence="2">The sequence shown here is derived from an EMBL/GenBank/DDBJ whole genome shotgun (WGS) entry which is preliminary data.</text>
</comment>